<dbReference type="EMBL" id="BAAAJK010000053">
    <property type="protein sequence ID" value="GAA1401798.1"/>
    <property type="molecule type" value="Genomic_DNA"/>
</dbReference>
<proteinExistence type="predicted"/>
<gene>
    <name evidence="1" type="ORF">GCM10009613_60710</name>
</gene>
<accession>A0ABN1Y9N9</accession>
<reference evidence="1 2" key="1">
    <citation type="journal article" date="2019" name="Int. J. Syst. Evol. Microbiol.">
        <title>The Global Catalogue of Microorganisms (GCM) 10K type strain sequencing project: providing services to taxonomists for standard genome sequencing and annotation.</title>
        <authorList>
            <consortium name="The Broad Institute Genomics Platform"/>
            <consortium name="The Broad Institute Genome Sequencing Center for Infectious Disease"/>
            <person name="Wu L."/>
            <person name="Ma J."/>
        </authorList>
    </citation>
    <scope>NUCLEOTIDE SEQUENCE [LARGE SCALE GENOMIC DNA]</scope>
    <source>
        <strain evidence="1 2">JCM 11896</strain>
    </source>
</reference>
<keyword evidence="2" id="KW-1185">Reference proteome</keyword>
<protein>
    <submittedName>
        <fullName evidence="1">Uncharacterized protein</fullName>
    </submittedName>
</protein>
<comment type="caution">
    <text evidence="1">The sequence shown here is derived from an EMBL/GenBank/DDBJ whole genome shotgun (WGS) entry which is preliminary data.</text>
</comment>
<organism evidence="1 2">
    <name type="scientific">Pseudonocardia kongjuensis</name>
    <dbReference type="NCBI Taxonomy" id="102227"/>
    <lineage>
        <taxon>Bacteria</taxon>
        <taxon>Bacillati</taxon>
        <taxon>Actinomycetota</taxon>
        <taxon>Actinomycetes</taxon>
        <taxon>Pseudonocardiales</taxon>
        <taxon>Pseudonocardiaceae</taxon>
        <taxon>Pseudonocardia</taxon>
    </lineage>
</organism>
<evidence type="ECO:0000313" key="2">
    <source>
        <dbReference type="Proteomes" id="UP001501414"/>
    </source>
</evidence>
<sequence>MRAVRDRVGGCPVTATLQYPAATITNDWLRDLVELIGVRDSDPASALPPLLGHEAPVVVTGRIELHPYLLRGDVTALVRWTLELDGPSLHAYPAPSPGDVDVHVLGILLGQPVRLRATTHRRVPGAPGLLTSDQLGAVVQAEIGAMPSLRRWWS</sequence>
<dbReference type="Proteomes" id="UP001501414">
    <property type="component" value="Unassembled WGS sequence"/>
</dbReference>
<evidence type="ECO:0000313" key="1">
    <source>
        <dbReference type="EMBL" id="GAA1401798.1"/>
    </source>
</evidence>
<name>A0ABN1Y9N9_9PSEU</name>